<sequence length="140" mass="15781">MFSTVLFKGTKLGEGFPLASAKFPPEKNFSQQSFHQASRVFLEKVTCYGFYILVFRNLRQMKQVNGYVQEPMAAPQTEVEQEVVVQEDHPQINSTAHVGTSEAQEFSLAIKPKGPPLFKLRIKRNGTIEKSNETSGNERS</sequence>
<name>A0A8X6P402_NEPPI</name>
<proteinExistence type="predicted"/>
<comment type="caution">
    <text evidence="1">The sequence shown here is derived from an EMBL/GenBank/DDBJ whole genome shotgun (WGS) entry which is preliminary data.</text>
</comment>
<protein>
    <submittedName>
        <fullName evidence="1">Protein jagunal</fullName>
    </submittedName>
</protein>
<dbReference type="AlphaFoldDB" id="A0A8X6P402"/>
<reference evidence="1" key="1">
    <citation type="submission" date="2020-08" db="EMBL/GenBank/DDBJ databases">
        <title>Multicomponent nature underlies the extraordinary mechanical properties of spider dragline silk.</title>
        <authorList>
            <person name="Kono N."/>
            <person name="Nakamura H."/>
            <person name="Mori M."/>
            <person name="Yoshida Y."/>
            <person name="Ohtoshi R."/>
            <person name="Malay A.D."/>
            <person name="Moran D.A.P."/>
            <person name="Tomita M."/>
            <person name="Numata K."/>
            <person name="Arakawa K."/>
        </authorList>
    </citation>
    <scope>NUCLEOTIDE SEQUENCE</scope>
</reference>
<dbReference type="Proteomes" id="UP000887013">
    <property type="component" value="Unassembled WGS sequence"/>
</dbReference>
<organism evidence="1 2">
    <name type="scientific">Nephila pilipes</name>
    <name type="common">Giant wood spider</name>
    <name type="synonym">Nephila maculata</name>
    <dbReference type="NCBI Taxonomy" id="299642"/>
    <lineage>
        <taxon>Eukaryota</taxon>
        <taxon>Metazoa</taxon>
        <taxon>Ecdysozoa</taxon>
        <taxon>Arthropoda</taxon>
        <taxon>Chelicerata</taxon>
        <taxon>Arachnida</taxon>
        <taxon>Araneae</taxon>
        <taxon>Araneomorphae</taxon>
        <taxon>Entelegynae</taxon>
        <taxon>Araneoidea</taxon>
        <taxon>Nephilidae</taxon>
        <taxon>Nephila</taxon>
    </lineage>
</organism>
<keyword evidence="2" id="KW-1185">Reference proteome</keyword>
<gene>
    <name evidence="1" type="primary">jagn_1</name>
    <name evidence="1" type="ORF">NPIL_499861</name>
</gene>
<evidence type="ECO:0000313" key="1">
    <source>
        <dbReference type="EMBL" id="GFT45545.1"/>
    </source>
</evidence>
<dbReference type="EMBL" id="BMAW01110928">
    <property type="protein sequence ID" value="GFT45545.1"/>
    <property type="molecule type" value="Genomic_DNA"/>
</dbReference>
<evidence type="ECO:0000313" key="2">
    <source>
        <dbReference type="Proteomes" id="UP000887013"/>
    </source>
</evidence>
<accession>A0A8X6P402</accession>